<evidence type="ECO:0000256" key="7">
    <source>
        <dbReference type="ARBA" id="ARBA00023027"/>
    </source>
</evidence>
<comment type="caution">
    <text evidence="14">The sequence shown here is derived from an EMBL/GenBank/DDBJ whole genome shotgun (WGS) entry which is preliminary data.</text>
</comment>
<keyword evidence="3" id="KW-0812">Transmembrane</keyword>
<dbReference type="Proteomes" id="UP000035301">
    <property type="component" value="Unassembled WGS sequence"/>
</dbReference>
<dbReference type="PATRIC" id="fig|1550566.3.peg.12"/>
<evidence type="ECO:0000256" key="3">
    <source>
        <dbReference type="ARBA" id="ARBA00022692"/>
    </source>
</evidence>
<dbReference type="GO" id="GO:0005737">
    <property type="term" value="C:cytoplasm"/>
    <property type="evidence" value="ECO:0007669"/>
    <property type="project" value="TreeGrafter"/>
</dbReference>
<organism evidence="14 15">
    <name type="scientific">Methanoculleus sediminis</name>
    <dbReference type="NCBI Taxonomy" id="1550566"/>
    <lineage>
        <taxon>Archaea</taxon>
        <taxon>Methanobacteriati</taxon>
        <taxon>Methanobacteriota</taxon>
        <taxon>Stenosarchaea group</taxon>
        <taxon>Methanomicrobia</taxon>
        <taxon>Methanomicrobiales</taxon>
        <taxon>Methanomicrobiaceae</taxon>
        <taxon>Methanoculleus</taxon>
    </lineage>
</organism>
<keyword evidence="7" id="KW-0520">NAD</keyword>
<evidence type="ECO:0000256" key="9">
    <source>
        <dbReference type="ARBA" id="ARBA00023136"/>
    </source>
</evidence>
<protein>
    <submittedName>
        <fullName evidence="14">NAD-dependent dehydratase</fullName>
    </submittedName>
</protein>
<dbReference type="AlphaFoldDB" id="A0A0H1R2Z3"/>
<dbReference type="Gene3D" id="3.40.50.720">
    <property type="entry name" value="NAD(P)-binding Rossmann-like Domain"/>
    <property type="match status" value="1"/>
</dbReference>
<comment type="subcellular location">
    <subcellularLocation>
        <location evidence="2">Golgi apparatus membrane</location>
        <topology evidence="2">Single-pass type II membrane protein</topology>
    </subcellularLocation>
    <subcellularLocation>
        <location evidence="12">Golgi apparatus</location>
        <location evidence="12">Golgi stack membrane</location>
    </subcellularLocation>
</comment>
<accession>A0A0H1R2Z3</accession>
<reference evidence="14 15" key="1">
    <citation type="journal article" date="2015" name="Int. J. Syst. Evol. Microbiol.">
        <title>Methanoculleus sediminis sp. nov., a methanogen from sediments near a submarine mud volcano.</title>
        <authorList>
            <person name="Chen S.C."/>
            <person name="Chen M.F."/>
            <person name="Lai M.C."/>
            <person name="Weng C.Y."/>
            <person name="Wu S.Y."/>
            <person name="Lin S."/>
            <person name="Yang T.F."/>
            <person name="Chen P.C."/>
        </authorList>
    </citation>
    <scope>NUCLEOTIDE SEQUENCE [LARGE SCALE GENOMIC DNA]</scope>
    <source>
        <strain evidence="14 15">S3Fa</strain>
    </source>
</reference>
<evidence type="ECO:0000256" key="1">
    <source>
        <dbReference type="ARBA" id="ARBA00001911"/>
    </source>
</evidence>
<dbReference type="InterPro" id="IPR044516">
    <property type="entry name" value="UXS-like"/>
</dbReference>
<dbReference type="GO" id="GO:0048040">
    <property type="term" value="F:UDP-glucuronate decarboxylase activity"/>
    <property type="evidence" value="ECO:0007669"/>
    <property type="project" value="TreeGrafter"/>
</dbReference>
<keyword evidence="10" id="KW-0325">Glycoprotein</keyword>
<evidence type="ECO:0000313" key="15">
    <source>
        <dbReference type="Proteomes" id="UP000035301"/>
    </source>
</evidence>
<name>A0A0H1R2Z3_9EURY</name>
<proteinExistence type="predicted"/>
<keyword evidence="11" id="KW-0456">Lyase</keyword>
<evidence type="ECO:0000256" key="12">
    <source>
        <dbReference type="ARBA" id="ARBA00037859"/>
    </source>
</evidence>
<dbReference type="GO" id="GO:0042732">
    <property type="term" value="P:D-xylose metabolic process"/>
    <property type="evidence" value="ECO:0007669"/>
    <property type="project" value="InterPro"/>
</dbReference>
<evidence type="ECO:0000256" key="5">
    <source>
        <dbReference type="ARBA" id="ARBA00022968"/>
    </source>
</evidence>
<keyword evidence="8" id="KW-0333">Golgi apparatus</keyword>
<dbReference type="Pfam" id="PF01370">
    <property type="entry name" value="Epimerase"/>
    <property type="match status" value="1"/>
</dbReference>
<dbReference type="InterPro" id="IPR036291">
    <property type="entry name" value="NAD(P)-bd_dom_sf"/>
</dbReference>
<keyword evidence="5" id="KW-0735">Signal-anchor</keyword>
<gene>
    <name evidence="14" type="ORF">SZ63_00055</name>
</gene>
<dbReference type="PANTHER" id="PTHR43078:SF6">
    <property type="entry name" value="UDP-GLUCURONIC ACID DECARBOXYLASE 1"/>
    <property type="match status" value="1"/>
</dbReference>
<dbReference type="EMBL" id="JXOJ01000001">
    <property type="protein sequence ID" value="KLK89369.1"/>
    <property type="molecule type" value="Genomic_DNA"/>
</dbReference>
<evidence type="ECO:0000256" key="4">
    <source>
        <dbReference type="ARBA" id="ARBA00022793"/>
    </source>
</evidence>
<keyword evidence="9" id="KW-0472">Membrane</keyword>
<keyword evidence="6" id="KW-1133">Transmembrane helix</keyword>
<dbReference type="GO" id="GO:0070403">
    <property type="term" value="F:NAD+ binding"/>
    <property type="evidence" value="ECO:0007669"/>
    <property type="project" value="InterPro"/>
</dbReference>
<evidence type="ECO:0000256" key="2">
    <source>
        <dbReference type="ARBA" id="ARBA00004323"/>
    </source>
</evidence>
<dbReference type="PANTHER" id="PTHR43078">
    <property type="entry name" value="UDP-GLUCURONIC ACID DECARBOXYLASE-RELATED"/>
    <property type="match status" value="1"/>
</dbReference>
<dbReference type="SUPFAM" id="SSF51735">
    <property type="entry name" value="NAD(P)-binding Rossmann-fold domains"/>
    <property type="match status" value="1"/>
</dbReference>
<comment type="cofactor">
    <cofactor evidence="1">
        <name>NAD(+)</name>
        <dbReference type="ChEBI" id="CHEBI:57540"/>
    </cofactor>
</comment>
<feature type="domain" description="NAD-dependent epimerase/dehydratase" evidence="13">
    <location>
        <begin position="26"/>
        <end position="265"/>
    </location>
</feature>
<evidence type="ECO:0000256" key="8">
    <source>
        <dbReference type="ARBA" id="ARBA00023034"/>
    </source>
</evidence>
<sequence>MLWNAESEVDGILERLGDRSLEDRTILITGGAGFIGSWLCDTLIKQNARVICLDNLSSGLKENTKHLLGKENFCFINHDVSEPLRIETKVDYVMHLASRASPLEFEKYPLEILKSNTLGLMNALEIARRDEARLLFTSTSEIYGEATVFPTPETYRGYVNTLGIRGCYDEAKRAGEALCMAYLRQYDLDIRIVRIFNTYGPRMRADGVYGRVIPRFISQALNNEPITIFGDGSQTRSFCYITDQVEGLLRYLTADSLKGEVINIGNPHEYSVLDLANLIITMTGSNSQIEYHPLPQDDPTRRFPDISKAQALLQWHPRVSLEDGLHSVYTYYRGCCVV</sequence>
<dbReference type="InterPro" id="IPR001509">
    <property type="entry name" value="Epimerase_deHydtase"/>
</dbReference>
<dbReference type="STRING" id="1550566.SZ63_00055"/>
<keyword evidence="15" id="KW-1185">Reference proteome</keyword>
<dbReference type="CDD" id="cd05230">
    <property type="entry name" value="UGD_SDR_e"/>
    <property type="match status" value="1"/>
</dbReference>
<evidence type="ECO:0000256" key="11">
    <source>
        <dbReference type="ARBA" id="ARBA00023239"/>
    </source>
</evidence>
<evidence type="ECO:0000256" key="6">
    <source>
        <dbReference type="ARBA" id="ARBA00022989"/>
    </source>
</evidence>
<evidence type="ECO:0000259" key="13">
    <source>
        <dbReference type="Pfam" id="PF01370"/>
    </source>
</evidence>
<evidence type="ECO:0000256" key="10">
    <source>
        <dbReference type="ARBA" id="ARBA00023180"/>
    </source>
</evidence>
<keyword evidence="4" id="KW-0210">Decarboxylase</keyword>
<evidence type="ECO:0000313" key="14">
    <source>
        <dbReference type="EMBL" id="KLK89369.1"/>
    </source>
</evidence>
<dbReference type="FunFam" id="3.40.50.720:FF:000065">
    <property type="entry name" value="UDP-glucuronic acid decarboxylase 1"/>
    <property type="match status" value="1"/>
</dbReference>